<evidence type="ECO:0000313" key="8">
    <source>
        <dbReference type="Proteomes" id="UP000011529"/>
    </source>
</evidence>
<proteinExistence type="predicted"/>
<evidence type="ECO:0000259" key="6">
    <source>
        <dbReference type="Pfam" id="PF13482"/>
    </source>
</evidence>
<gene>
    <name evidence="7" type="ORF">RE6C_03228</name>
</gene>
<keyword evidence="8" id="KW-1185">Reference proteome</keyword>
<dbReference type="RefSeq" id="WP_008657887.1">
    <property type="nucleotide sequence ID" value="NZ_ANMO01000139.1"/>
</dbReference>
<keyword evidence="3" id="KW-0347">Helicase</keyword>
<name>M2A665_9BACT</name>
<reference evidence="7" key="1">
    <citation type="submission" date="2012-11" db="EMBL/GenBank/DDBJ databases">
        <title>Permanent draft genomes of Rhodopirellula europaea strain SH398 and 6C.</title>
        <authorList>
            <person name="Richter M."/>
            <person name="Richter-Heitmann T."/>
            <person name="Frank C."/>
            <person name="Harder J."/>
            <person name="Glockner F.O."/>
        </authorList>
    </citation>
    <scope>NUCLEOTIDE SEQUENCE</scope>
    <source>
        <strain evidence="7">6C</strain>
    </source>
</reference>
<feature type="domain" description="DNA2/NAM7 helicase-like C-terminal" evidence="5">
    <location>
        <begin position="934"/>
        <end position="1109"/>
    </location>
</feature>
<evidence type="ECO:0000259" key="5">
    <source>
        <dbReference type="Pfam" id="PF13087"/>
    </source>
</evidence>
<organism evidence="7 8">
    <name type="scientific">Rhodopirellula europaea 6C</name>
    <dbReference type="NCBI Taxonomy" id="1263867"/>
    <lineage>
        <taxon>Bacteria</taxon>
        <taxon>Pseudomonadati</taxon>
        <taxon>Planctomycetota</taxon>
        <taxon>Planctomycetia</taxon>
        <taxon>Pirellulales</taxon>
        <taxon>Pirellulaceae</taxon>
        <taxon>Rhodopirellula</taxon>
    </lineage>
</organism>
<evidence type="ECO:0000256" key="2">
    <source>
        <dbReference type="ARBA" id="ARBA00022801"/>
    </source>
</evidence>
<comment type="caution">
    <text evidence="7">The sequence shown here is derived from an EMBL/GenBank/DDBJ whole genome shotgun (WGS) entry which is preliminary data.</text>
</comment>
<dbReference type="NCBIfam" id="TIGR03491">
    <property type="entry name" value="TM0106 family RecB-like putative nuclease"/>
    <property type="match status" value="1"/>
</dbReference>
<feature type="domain" description="YprB ribonuclease H-like" evidence="6">
    <location>
        <begin position="336"/>
        <end position="518"/>
    </location>
</feature>
<keyword evidence="1" id="KW-0547">Nucleotide-binding</keyword>
<sequence>MKKIDSVYTHSATDLADFLACQYATSLAMRRADGDIEIPFRHNARLERLIEKGHAHEAAYLEMLKSDGLNVVELRDFDDHKQVQATVELMRRGVDVIYQGSLAKGSFAGRSDFLIRVPRASDLGGWSYEVVDTKLAHDTKAGTILQLCLYSDCVCEIQGTRPKTARAAKPAALDSESTFEEECFSLDAYWAYFELVKRQYLDATSKDRLHSLYPEPCQHCDICRWFPHCDRIRRDDDHLSFVAGIQASQIDEIRRQGNATLQGFAESDDPIPERPKGGSRESIFKAHRQAKVQLQGRASGERIVEYLPVAAVSDDLEHDQQLFGFCRLPQPSAGDVYLDFEGDPHAPDGVLEYLFGYVSREGDDSTYHSDWCLKRADEGIAFGKLMQFLLQCREQFPDFHIYHFAPYEPAAMKRMAMRHQLYEADLDELLRSNTFVDLYAVVRQSMVLSVESYSIKKLEAFYDFDRKADLSEVRSALSEVEFAIELNGPSLISQSAVELVEAYNRDDCVSTLKLHQWLELQRQVRIDSGIDIPRPPAKSGDAGEKVAERDAVFGELRDRLKELAGDSHESEVQQARWLMAHLLEYFFREDKTVFWEKFRHMSLEDDDLLFENAAISGLEFVEQREPTGRGRIPTSVYRFPPQEHTVGRGKKVLQTDGQTIGTIVEIDRVNRTVEIKKTGKTIDVHPTSVFVFDYISPEPMPENLLELGQEVAEDYWNPAYVHSSRYDLIARCPPSLQKVKLPCDGDDISVALQIAEDMDSGVFPIQGPPGSGKTYVGANMVVELARRGYRIGVTAVGHNAITNLLIRAASFDTAGEVSFAQKTKPLTEEGSERIQILKTNPTTIAPGTVVGGTAWLWSRDDMCQKLDYLFIDEAGQMSLAQSLAVARAAKNVVLLGDPQQLEQPQSAAHPEGADVAVLGHLIGDDATIPQDRGLFLAQTRRLHPAVCKFTSEQFYDGRLTSHPDCENNEILGEHAFSGSGLRLLTIDHNNNQNRSDEEVEAVQAIVAELHRTGASWKGSDGCEASITADDILVVAPYNAQVDAIAEVVGDRARVGTVDKFQGQEAPIVIYSTTSSSADDAPRGMEFLYDPHRLNVATSRSKCMTIMVASPKLFHPRCTTPKQMKLANAFCRFAELAKPIAGSSFAS</sequence>
<protein>
    <submittedName>
        <fullName evidence="7">RecB family nuclease</fullName>
    </submittedName>
</protein>
<dbReference type="SUPFAM" id="SSF52540">
    <property type="entry name" value="P-loop containing nucleoside triphosphate hydrolases"/>
    <property type="match status" value="1"/>
</dbReference>
<dbReference type="CDD" id="cd17934">
    <property type="entry name" value="DEXXQc_Upf1-like"/>
    <property type="match status" value="1"/>
</dbReference>
<dbReference type="InterPro" id="IPR041679">
    <property type="entry name" value="DNA2/NAM7-like_C"/>
</dbReference>
<dbReference type="InterPro" id="IPR047187">
    <property type="entry name" value="SF1_C_Upf1"/>
</dbReference>
<dbReference type="InterPro" id="IPR027417">
    <property type="entry name" value="P-loop_NTPase"/>
</dbReference>
<dbReference type="InterPro" id="IPR019993">
    <property type="entry name" value="RecB_nuclease_TM0106_put"/>
</dbReference>
<evidence type="ECO:0000256" key="4">
    <source>
        <dbReference type="ARBA" id="ARBA00022840"/>
    </source>
</evidence>
<dbReference type="PANTHER" id="PTHR43788">
    <property type="entry name" value="DNA2/NAM7 HELICASE FAMILY MEMBER"/>
    <property type="match status" value="1"/>
</dbReference>
<dbReference type="PANTHER" id="PTHR43788:SF8">
    <property type="entry name" value="DNA-BINDING PROTEIN SMUBP-2"/>
    <property type="match status" value="1"/>
</dbReference>
<dbReference type="GO" id="GO:0016787">
    <property type="term" value="F:hydrolase activity"/>
    <property type="evidence" value="ECO:0007669"/>
    <property type="project" value="UniProtKB-KW"/>
</dbReference>
<dbReference type="Proteomes" id="UP000011529">
    <property type="component" value="Unassembled WGS sequence"/>
</dbReference>
<dbReference type="CDD" id="cd18808">
    <property type="entry name" value="SF1_C_Upf1"/>
    <property type="match status" value="1"/>
</dbReference>
<dbReference type="Gene3D" id="3.40.50.300">
    <property type="entry name" value="P-loop containing nucleotide triphosphate hydrolases"/>
    <property type="match status" value="2"/>
</dbReference>
<dbReference type="Pfam" id="PF13087">
    <property type="entry name" value="AAA_12"/>
    <property type="match status" value="1"/>
</dbReference>
<dbReference type="GO" id="GO:0005524">
    <property type="term" value="F:ATP binding"/>
    <property type="evidence" value="ECO:0007669"/>
    <property type="project" value="UniProtKB-KW"/>
</dbReference>
<dbReference type="Pfam" id="PF13604">
    <property type="entry name" value="AAA_30"/>
    <property type="match status" value="1"/>
</dbReference>
<dbReference type="GO" id="GO:0043139">
    <property type="term" value="F:5'-3' DNA helicase activity"/>
    <property type="evidence" value="ECO:0007669"/>
    <property type="project" value="TreeGrafter"/>
</dbReference>
<dbReference type="AlphaFoldDB" id="M2A665"/>
<keyword evidence="4" id="KW-0067">ATP-binding</keyword>
<keyword evidence="2" id="KW-0378">Hydrolase</keyword>
<evidence type="ECO:0000256" key="3">
    <source>
        <dbReference type="ARBA" id="ARBA00022806"/>
    </source>
</evidence>
<dbReference type="PATRIC" id="fig|1263867.3.peg.3447"/>
<dbReference type="EMBL" id="ANMO01000139">
    <property type="protein sequence ID" value="EMB16036.1"/>
    <property type="molecule type" value="Genomic_DNA"/>
</dbReference>
<evidence type="ECO:0000313" key="7">
    <source>
        <dbReference type="EMBL" id="EMB16036.1"/>
    </source>
</evidence>
<dbReference type="Pfam" id="PF13482">
    <property type="entry name" value="RNase_H_2"/>
    <property type="match status" value="1"/>
</dbReference>
<evidence type="ECO:0000256" key="1">
    <source>
        <dbReference type="ARBA" id="ARBA00022741"/>
    </source>
</evidence>
<reference evidence="7" key="2">
    <citation type="journal article" date="2013" name="Mar. Genomics">
        <title>Expression of sulfatases in Rhodopirellula baltica and the diversity of sulfatases in the genus Rhodopirellula.</title>
        <authorList>
            <person name="Wegner C.E."/>
            <person name="Richter-Heitmann T."/>
            <person name="Klindworth A."/>
            <person name="Klockow C."/>
            <person name="Richter M."/>
            <person name="Achstetter T."/>
            <person name="Glockner F.O."/>
            <person name="Harder J."/>
        </authorList>
    </citation>
    <scope>NUCLEOTIDE SEQUENCE [LARGE SCALE GENOMIC DNA]</scope>
    <source>
        <strain evidence="7">6C</strain>
    </source>
</reference>
<dbReference type="InterPro" id="IPR050534">
    <property type="entry name" value="Coronavir_polyprotein_1ab"/>
</dbReference>
<accession>M2A665</accession>
<dbReference type="InterPro" id="IPR038720">
    <property type="entry name" value="YprB_RNase_H-like_dom"/>
</dbReference>